<accession>A0A7L5DX07</accession>
<dbReference type="Pfam" id="PF01547">
    <property type="entry name" value="SBP_bac_1"/>
    <property type="match status" value="1"/>
</dbReference>
<evidence type="ECO:0000313" key="5">
    <source>
        <dbReference type="EMBL" id="QJD94627.1"/>
    </source>
</evidence>
<dbReference type="Proteomes" id="UP000503278">
    <property type="component" value="Chromosome"/>
</dbReference>
<dbReference type="InterPro" id="IPR050490">
    <property type="entry name" value="Bact_solute-bd_prot1"/>
</dbReference>
<reference evidence="5 6" key="1">
    <citation type="submission" date="2020-04" db="EMBL/GenBank/DDBJ databases">
        <title>Genome sequencing of novel species.</title>
        <authorList>
            <person name="Heo J."/>
            <person name="Kim S.-J."/>
            <person name="Kim J.-S."/>
            <person name="Hong S.-B."/>
            <person name="Kwon S.-W."/>
        </authorList>
    </citation>
    <scope>NUCLEOTIDE SEQUENCE [LARGE SCALE GENOMIC DNA]</scope>
    <source>
        <strain evidence="5 6">F39-2</strain>
    </source>
</reference>
<dbReference type="PANTHER" id="PTHR43649">
    <property type="entry name" value="ARABINOSE-BINDING PROTEIN-RELATED"/>
    <property type="match status" value="1"/>
</dbReference>
<sequence length="411" mass="46280">MSSPDTIRIAVRKFGPFETALQKIWDSFCEETSCTLRAEMVPMDLEELYASAIEHRGLANGDWDIAHVVTDWLYEAWTTGNLEDLKPYIDQKPPVDFPIGWSPSLRASQQYGDGIAGLPFHDGPECLIYRKDLFKDSREQQAFHELHGKPLQVPRTWEEFQTVARFFNRPEQNLYGTVFAGYPDGHNTVFDFVLQLWTRGGELTNTAGNIIIGTPQAVESLQFYKQLLNDAGAVHPGSLNYESVAMGMAFARGEVAMMVNWFGFASMCEVIPESNVKGKVDITTLPSAPGFASASLNVYWLYTIGKGSRYKQVAYDFLRFAINQRNDKLVTLEGGIGCRVSTWNDYGVNAIIPYYYKLEELHLVARSLPQKSNWAHIAKIIDEVVLAAINTDTPIIDLLKQGQQKIDKLTE</sequence>
<dbReference type="EMBL" id="CP051682">
    <property type="protein sequence ID" value="QJD94627.1"/>
    <property type="molecule type" value="Genomic_DNA"/>
</dbReference>
<gene>
    <name evidence="5" type="ORF">HH214_01450</name>
</gene>
<keyword evidence="4" id="KW-0732">Signal</keyword>
<dbReference type="Gene3D" id="3.40.190.10">
    <property type="entry name" value="Periplasmic binding protein-like II"/>
    <property type="match status" value="2"/>
</dbReference>
<dbReference type="AlphaFoldDB" id="A0A7L5DX07"/>
<comment type="subcellular location">
    <subcellularLocation>
        <location evidence="1">Periplasm</location>
    </subcellularLocation>
</comment>
<keyword evidence="3" id="KW-0813">Transport</keyword>
<dbReference type="InterPro" id="IPR006059">
    <property type="entry name" value="SBP"/>
</dbReference>
<comment type="similarity">
    <text evidence="2">Belongs to the bacterial solute-binding protein 1 family.</text>
</comment>
<dbReference type="SUPFAM" id="SSF53850">
    <property type="entry name" value="Periplasmic binding protein-like II"/>
    <property type="match status" value="1"/>
</dbReference>
<protein>
    <submittedName>
        <fullName evidence="5">Extracellular solute-binding protein</fullName>
    </submittedName>
</protein>
<evidence type="ECO:0000256" key="1">
    <source>
        <dbReference type="ARBA" id="ARBA00004418"/>
    </source>
</evidence>
<evidence type="ECO:0000313" key="6">
    <source>
        <dbReference type="Proteomes" id="UP000503278"/>
    </source>
</evidence>
<evidence type="ECO:0000256" key="4">
    <source>
        <dbReference type="ARBA" id="ARBA00022729"/>
    </source>
</evidence>
<evidence type="ECO:0000256" key="3">
    <source>
        <dbReference type="ARBA" id="ARBA00022448"/>
    </source>
</evidence>
<dbReference type="PANTHER" id="PTHR43649:SF34">
    <property type="entry name" value="ABC TRANSPORTER PERIPLASMIC-BINDING PROTEIN YCJN-RELATED"/>
    <property type="match status" value="1"/>
</dbReference>
<organism evidence="5 6">
    <name type="scientific">Mucilaginibacter robiniae</name>
    <dbReference type="NCBI Taxonomy" id="2728022"/>
    <lineage>
        <taxon>Bacteria</taxon>
        <taxon>Pseudomonadati</taxon>
        <taxon>Bacteroidota</taxon>
        <taxon>Sphingobacteriia</taxon>
        <taxon>Sphingobacteriales</taxon>
        <taxon>Sphingobacteriaceae</taxon>
        <taxon>Mucilaginibacter</taxon>
    </lineage>
</organism>
<evidence type="ECO:0000256" key="2">
    <source>
        <dbReference type="ARBA" id="ARBA00008520"/>
    </source>
</evidence>
<dbReference type="GO" id="GO:0042597">
    <property type="term" value="C:periplasmic space"/>
    <property type="evidence" value="ECO:0007669"/>
    <property type="project" value="UniProtKB-SubCell"/>
</dbReference>
<keyword evidence="6" id="KW-1185">Reference proteome</keyword>
<proteinExistence type="inferred from homology"/>
<dbReference type="KEGG" id="mrob:HH214_01450"/>
<name>A0A7L5DX07_9SPHI</name>
<dbReference type="RefSeq" id="WP_169605644.1">
    <property type="nucleotide sequence ID" value="NZ_CP051682.1"/>
</dbReference>